<organism evidence="4 5">
    <name type="scientific">Fomitopsis schrenkii</name>
    <name type="common">Brown rot fungus</name>
    <dbReference type="NCBI Taxonomy" id="2126942"/>
    <lineage>
        <taxon>Eukaryota</taxon>
        <taxon>Fungi</taxon>
        <taxon>Dikarya</taxon>
        <taxon>Basidiomycota</taxon>
        <taxon>Agaricomycotina</taxon>
        <taxon>Agaricomycetes</taxon>
        <taxon>Polyporales</taxon>
        <taxon>Fomitopsis</taxon>
    </lineage>
</organism>
<dbReference type="eggNOG" id="KOG0725">
    <property type="taxonomic scope" value="Eukaryota"/>
</dbReference>
<dbReference type="Gene3D" id="3.40.50.720">
    <property type="entry name" value="NAD(P)-binding Rossmann-like Domain"/>
    <property type="match status" value="1"/>
</dbReference>
<protein>
    <submittedName>
        <fullName evidence="4">NAD-binding protein</fullName>
    </submittedName>
</protein>
<gene>
    <name evidence="4" type="ORF">FOMPIDRAFT_101858</name>
</gene>
<dbReference type="Proteomes" id="UP000015241">
    <property type="component" value="Unassembled WGS sequence"/>
</dbReference>
<keyword evidence="5" id="KW-1185">Reference proteome</keyword>
<dbReference type="AlphaFoldDB" id="S8DQX0"/>
<dbReference type="EMBL" id="KE504216">
    <property type="protein sequence ID" value="EPS95067.1"/>
    <property type="molecule type" value="Genomic_DNA"/>
</dbReference>
<dbReference type="PANTHER" id="PTHR24321:SF8">
    <property type="entry name" value="ESTRADIOL 17-BETA-DEHYDROGENASE 8-RELATED"/>
    <property type="match status" value="1"/>
</dbReference>
<sequence length="140" mass="14413">MLCYKYAARQMIKQGGGGRILGAASILGKHGGPVAASYVASKFAVRGLTQCLALELAPHHITVNTYAPGVILTPMTDMGALDESKGGGHGTATKWVCGMPPDGPDAGPEVVSSLVSYLVKPEAYFITGQSITMDGGVVFS</sequence>
<proteinExistence type="inferred from homology"/>
<evidence type="ECO:0000256" key="1">
    <source>
        <dbReference type="ARBA" id="ARBA00006484"/>
    </source>
</evidence>
<dbReference type="GO" id="GO:0016491">
    <property type="term" value="F:oxidoreductase activity"/>
    <property type="evidence" value="ECO:0007669"/>
    <property type="project" value="UniProtKB-KW"/>
</dbReference>
<dbReference type="InParanoid" id="S8DQX0"/>
<dbReference type="PROSITE" id="PS00061">
    <property type="entry name" value="ADH_SHORT"/>
    <property type="match status" value="1"/>
</dbReference>
<dbReference type="PANTHER" id="PTHR24321">
    <property type="entry name" value="DEHYDROGENASES, SHORT CHAIN"/>
    <property type="match status" value="1"/>
</dbReference>
<dbReference type="InterPro" id="IPR036291">
    <property type="entry name" value="NAD(P)-bd_dom_sf"/>
</dbReference>
<accession>S8DQX0</accession>
<reference evidence="4 5" key="1">
    <citation type="journal article" date="2012" name="Science">
        <title>The Paleozoic origin of enzymatic lignin decomposition reconstructed from 31 fungal genomes.</title>
        <authorList>
            <person name="Floudas D."/>
            <person name="Binder M."/>
            <person name="Riley R."/>
            <person name="Barry K."/>
            <person name="Blanchette R.A."/>
            <person name="Henrissat B."/>
            <person name="Martinez A.T."/>
            <person name="Otillar R."/>
            <person name="Spatafora J.W."/>
            <person name="Yadav J.S."/>
            <person name="Aerts A."/>
            <person name="Benoit I."/>
            <person name="Boyd A."/>
            <person name="Carlson A."/>
            <person name="Copeland A."/>
            <person name="Coutinho P.M."/>
            <person name="de Vries R.P."/>
            <person name="Ferreira P."/>
            <person name="Findley K."/>
            <person name="Foster B."/>
            <person name="Gaskell J."/>
            <person name="Glotzer D."/>
            <person name="Gorecki P."/>
            <person name="Heitman J."/>
            <person name="Hesse C."/>
            <person name="Hori C."/>
            <person name="Igarashi K."/>
            <person name="Jurgens J.A."/>
            <person name="Kallen N."/>
            <person name="Kersten P."/>
            <person name="Kohler A."/>
            <person name="Kuees U."/>
            <person name="Kumar T.K.A."/>
            <person name="Kuo A."/>
            <person name="LaButti K."/>
            <person name="Larrondo L.F."/>
            <person name="Lindquist E."/>
            <person name="Ling A."/>
            <person name="Lombard V."/>
            <person name="Lucas S."/>
            <person name="Lundell T."/>
            <person name="Martin R."/>
            <person name="McLaughlin D.J."/>
            <person name="Morgenstern I."/>
            <person name="Morin E."/>
            <person name="Murat C."/>
            <person name="Nagy L.G."/>
            <person name="Nolan M."/>
            <person name="Ohm R.A."/>
            <person name="Patyshakuliyeva A."/>
            <person name="Rokas A."/>
            <person name="Ruiz-Duenas F.J."/>
            <person name="Sabat G."/>
            <person name="Salamov A."/>
            <person name="Samejima M."/>
            <person name="Schmutz J."/>
            <person name="Slot J.C."/>
            <person name="St John F."/>
            <person name="Stenlid J."/>
            <person name="Sun H."/>
            <person name="Sun S."/>
            <person name="Syed K."/>
            <person name="Tsang A."/>
            <person name="Wiebenga A."/>
            <person name="Young D."/>
            <person name="Pisabarro A."/>
            <person name="Eastwood D.C."/>
            <person name="Martin F."/>
            <person name="Cullen D."/>
            <person name="Grigoriev I.V."/>
            <person name="Hibbett D.S."/>
        </authorList>
    </citation>
    <scope>NUCLEOTIDE SEQUENCE</scope>
    <source>
        <strain evidence="5">FP-58527</strain>
    </source>
</reference>
<dbReference type="InterPro" id="IPR020904">
    <property type="entry name" value="Sc_DH/Rdtase_CS"/>
</dbReference>
<dbReference type="Pfam" id="PF13561">
    <property type="entry name" value="adh_short_C2"/>
    <property type="match status" value="1"/>
</dbReference>
<evidence type="ECO:0000313" key="4">
    <source>
        <dbReference type="EMBL" id="EPS95067.1"/>
    </source>
</evidence>
<dbReference type="SUPFAM" id="SSF51735">
    <property type="entry name" value="NAD(P)-binding Rossmann-fold domains"/>
    <property type="match status" value="1"/>
</dbReference>
<evidence type="ECO:0000313" key="5">
    <source>
        <dbReference type="Proteomes" id="UP000015241"/>
    </source>
</evidence>
<comment type="similarity">
    <text evidence="1">Belongs to the short-chain dehydrogenases/reductases (SDR) family.</text>
</comment>
<dbReference type="PRINTS" id="PR00081">
    <property type="entry name" value="GDHRDH"/>
</dbReference>
<dbReference type="FunCoup" id="S8DQX0">
    <property type="interactions" value="24"/>
</dbReference>
<keyword evidence="3" id="KW-0560">Oxidoreductase</keyword>
<keyword evidence="2" id="KW-0521">NADP</keyword>
<dbReference type="STRING" id="743788.S8DQX0"/>
<evidence type="ECO:0000256" key="3">
    <source>
        <dbReference type="ARBA" id="ARBA00023002"/>
    </source>
</evidence>
<evidence type="ECO:0000256" key="2">
    <source>
        <dbReference type="ARBA" id="ARBA00022857"/>
    </source>
</evidence>
<dbReference type="HOGENOM" id="CLU_010194_47_3_1"/>
<dbReference type="OrthoDB" id="498125at2759"/>
<name>S8DQX0_FOMSC</name>
<dbReference type="InterPro" id="IPR002347">
    <property type="entry name" value="SDR_fam"/>
</dbReference>